<evidence type="ECO:0000313" key="11">
    <source>
        <dbReference type="EMBL" id="MDC7228017.1"/>
    </source>
</evidence>
<evidence type="ECO:0000256" key="1">
    <source>
        <dbReference type="ARBA" id="ARBA00000085"/>
    </source>
</evidence>
<keyword evidence="6 11" id="KW-0418">Kinase</keyword>
<evidence type="ECO:0000256" key="9">
    <source>
        <dbReference type="SAM" id="Phobius"/>
    </source>
</evidence>
<dbReference type="Pfam" id="PF00672">
    <property type="entry name" value="HAMP"/>
    <property type="match status" value="1"/>
</dbReference>
<keyword evidence="7" id="KW-0067">ATP-binding</keyword>
<dbReference type="PANTHER" id="PTHR41523:SF8">
    <property type="entry name" value="ETHYLENE RESPONSE SENSOR PROTEIN"/>
    <property type="match status" value="1"/>
</dbReference>
<organism evidence="11 12">
    <name type="scientific">Candidatus Thalassospirochaeta sargassi</name>
    <dbReference type="NCBI Taxonomy" id="3119039"/>
    <lineage>
        <taxon>Bacteria</taxon>
        <taxon>Pseudomonadati</taxon>
        <taxon>Spirochaetota</taxon>
        <taxon>Spirochaetia</taxon>
        <taxon>Spirochaetales</taxon>
        <taxon>Spirochaetaceae</taxon>
        <taxon>Candidatus Thalassospirochaeta</taxon>
    </lineage>
</organism>
<keyword evidence="3" id="KW-0597">Phosphoprotein</keyword>
<evidence type="ECO:0000313" key="12">
    <source>
        <dbReference type="Proteomes" id="UP001221217"/>
    </source>
</evidence>
<evidence type="ECO:0000256" key="8">
    <source>
        <dbReference type="SAM" id="Coils"/>
    </source>
</evidence>
<keyword evidence="9" id="KW-1133">Transmembrane helix</keyword>
<feature type="transmembrane region" description="Helical" evidence="9">
    <location>
        <begin position="7"/>
        <end position="29"/>
    </location>
</feature>
<comment type="catalytic activity">
    <reaction evidence="1">
        <text>ATP + protein L-histidine = ADP + protein N-phospho-L-histidine.</text>
        <dbReference type="EC" id="2.7.13.3"/>
    </reaction>
</comment>
<name>A0AAJ1MKN9_9SPIO</name>
<dbReference type="InterPro" id="IPR011495">
    <property type="entry name" value="Sig_transdc_His_kin_sub2_dim/P"/>
</dbReference>
<evidence type="ECO:0000259" key="10">
    <source>
        <dbReference type="PROSITE" id="PS50885"/>
    </source>
</evidence>
<dbReference type="GO" id="GO:0005524">
    <property type="term" value="F:ATP binding"/>
    <property type="evidence" value="ECO:0007669"/>
    <property type="project" value="UniProtKB-KW"/>
</dbReference>
<dbReference type="PROSITE" id="PS50885">
    <property type="entry name" value="HAMP"/>
    <property type="match status" value="1"/>
</dbReference>
<evidence type="ECO:0000256" key="4">
    <source>
        <dbReference type="ARBA" id="ARBA00022679"/>
    </source>
</evidence>
<evidence type="ECO:0000256" key="5">
    <source>
        <dbReference type="ARBA" id="ARBA00022741"/>
    </source>
</evidence>
<accession>A0AAJ1MKN9</accession>
<evidence type="ECO:0000256" key="6">
    <source>
        <dbReference type="ARBA" id="ARBA00022777"/>
    </source>
</evidence>
<sequence length="352" mass="40042">MTYRGKLIAVFLPMIIIPLIAFMFIIIGLTCSELVDYKKSVMEFTGITLTGSINSESENLMRDNLFDFFYFRTRMYERAAETLINLEQDIVVIITDDDRIFSSSDYFEELLSGQKQFAALVKEFAAKGGVRSIFLPKNGDSSEYLVYAEHSEIGECYNVILSPIDLVRRPLYKVFVGIVPIILIFILAVVAAALAVSRSFTTPLTKLAMGVDEICSKKYDAVIDYRSGSVEFRKLADNFNSMAANLREEMNQRESFENELKGSIAEKEILLKELNHRVKNNMQIISSLLELQSNSACCKENAADYRTAISRINTMALVHEKLYQSNDFTSLELSSRYNQKLWMGVKKEQILL</sequence>
<keyword evidence="9" id="KW-0472">Membrane</keyword>
<evidence type="ECO:0000256" key="3">
    <source>
        <dbReference type="ARBA" id="ARBA00022553"/>
    </source>
</evidence>
<dbReference type="SUPFAM" id="SSF158472">
    <property type="entry name" value="HAMP domain-like"/>
    <property type="match status" value="1"/>
</dbReference>
<dbReference type="CDD" id="cd06225">
    <property type="entry name" value="HAMP"/>
    <property type="match status" value="1"/>
</dbReference>
<dbReference type="GO" id="GO:0004673">
    <property type="term" value="F:protein histidine kinase activity"/>
    <property type="evidence" value="ECO:0007669"/>
    <property type="project" value="UniProtKB-EC"/>
</dbReference>
<dbReference type="InterPro" id="IPR003660">
    <property type="entry name" value="HAMP_dom"/>
</dbReference>
<gene>
    <name evidence="11" type="ORF">PQJ61_14740</name>
</gene>
<evidence type="ECO:0000256" key="2">
    <source>
        <dbReference type="ARBA" id="ARBA00012438"/>
    </source>
</evidence>
<dbReference type="Pfam" id="PF07568">
    <property type="entry name" value="HisKA_2"/>
    <property type="match status" value="1"/>
</dbReference>
<dbReference type="EC" id="2.7.13.3" evidence="2"/>
<evidence type="ECO:0000256" key="7">
    <source>
        <dbReference type="ARBA" id="ARBA00022840"/>
    </source>
</evidence>
<dbReference type="Proteomes" id="UP001221217">
    <property type="component" value="Unassembled WGS sequence"/>
</dbReference>
<dbReference type="GO" id="GO:0016020">
    <property type="term" value="C:membrane"/>
    <property type="evidence" value="ECO:0007669"/>
    <property type="project" value="InterPro"/>
</dbReference>
<dbReference type="PANTHER" id="PTHR41523">
    <property type="entry name" value="TWO-COMPONENT SYSTEM SENSOR PROTEIN"/>
    <property type="match status" value="1"/>
</dbReference>
<feature type="coiled-coil region" evidence="8">
    <location>
        <begin position="239"/>
        <end position="273"/>
    </location>
</feature>
<protein>
    <recommendedName>
        <fullName evidence="2">histidine kinase</fullName>
        <ecNumber evidence="2">2.7.13.3</ecNumber>
    </recommendedName>
</protein>
<comment type="caution">
    <text evidence="11">The sequence shown here is derived from an EMBL/GenBank/DDBJ whole genome shotgun (WGS) entry which is preliminary data.</text>
</comment>
<dbReference type="SMART" id="SM00304">
    <property type="entry name" value="HAMP"/>
    <property type="match status" value="1"/>
</dbReference>
<keyword evidence="8" id="KW-0175">Coiled coil</keyword>
<dbReference type="Gene3D" id="6.10.340.10">
    <property type="match status" value="1"/>
</dbReference>
<feature type="domain" description="HAMP" evidence="10">
    <location>
        <begin position="198"/>
        <end position="251"/>
    </location>
</feature>
<keyword evidence="4" id="KW-0808">Transferase</keyword>
<keyword evidence="9" id="KW-0812">Transmembrane</keyword>
<feature type="transmembrane region" description="Helical" evidence="9">
    <location>
        <begin position="174"/>
        <end position="196"/>
    </location>
</feature>
<dbReference type="AlphaFoldDB" id="A0AAJ1MKN9"/>
<reference evidence="11 12" key="1">
    <citation type="submission" date="2022-12" db="EMBL/GenBank/DDBJ databases">
        <title>Metagenome assembled genome from gulf of manar.</title>
        <authorList>
            <person name="Kohli P."/>
            <person name="Pk S."/>
            <person name="Venkata Ramana C."/>
            <person name="Sasikala C."/>
        </authorList>
    </citation>
    <scope>NUCLEOTIDE SEQUENCE [LARGE SCALE GENOMIC DNA]</scope>
    <source>
        <strain evidence="11">JB008</strain>
    </source>
</reference>
<dbReference type="EMBL" id="JAQQAL010000039">
    <property type="protein sequence ID" value="MDC7228017.1"/>
    <property type="molecule type" value="Genomic_DNA"/>
</dbReference>
<dbReference type="GO" id="GO:0007165">
    <property type="term" value="P:signal transduction"/>
    <property type="evidence" value="ECO:0007669"/>
    <property type="project" value="InterPro"/>
</dbReference>
<proteinExistence type="predicted"/>
<keyword evidence="5" id="KW-0547">Nucleotide-binding</keyword>